<feature type="transmembrane region" description="Helical" evidence="6">
    <location>
        <begin position="170"/>
        <end position="194"/>
    </location>
</feature>
<feature type="transmembrane region" description="Helical" evidence="6">
    <location>
        <begin position="342"/>
        <end position="361"/>
    </location>
</feature>
<feature type="transmembrane region" description="Helical" evidence="6">
    <location>
        <begin position="367"/>
        <end position="390"/>
    </location>
</feature>
<evidence type="ECO:0000256" key="1">
    <source>
        <dbReference type="ARBA" id="ARBA00004141"/>
    </source>
</evidence>
<dbReference type="InterPro" id="IPR020846">
    <property type="entry name" value="MFS_dom"/>
</dbReference>
<comment type="caution">
    <text evidence="8">The sequence shown here is derived from an EMBL/GenBank/DDBJ whole genome shotgun (WGS) entry which is preliminary data.</text>
</comment>
<feature type="transmembrane region" description="Helical" evidence="6">
    <location>
        <begin position="278"/>
        <end position="301"/>
    </location>
</feature>
<dbReference type="EMBL" id="JAPDFR010000003">
    <property type="protein sequence ID" value="KAK0387757.1"/>
    <property type="molecule type" value="Genomic_DNA"/>
</dbReference>
<keyword evidence="4 6" id="KW-1133">Transmembrane helix</keyword>
<feature type="transmembrane region" description="Helical" evidence="6">
    <location>
        <begin position="135"/>
        <end position="158"/>
    </location>
</feature>
<feature type="transmembrane region" description="Helical" evidence="6">
    <location>
        <begin position="206"/>
        <end position="226"/>
    </location>
</feature>
<keyword evidence="3 6" id="KW-0812">Transmembrane</keyword>
<dbReference type="GO" id="GO:0022857">
    <property type="term" value="F:transmembrane transporter activity"/>
    <property type="evidence" value="ECO:0007669"/>
    <property type="project" value="InterPro"/>
</dbReference>
<dbReference type="Proteomes" id="UP001175261">
    <property type="component" value="Unassembled WGS sequence"/>
</dbReference>
<feature type="domain" description="Major facilitator superfamily (MFS) profile" evidence="7">
    <location>
        <begin position="45"/>
        <end position="459"/>
    </location>
</feature>
<evidence type="ECO:0000256" key="3">
    <source>
        <dbReference type="ARBA" id="ARBA00022692"/>
    </source>
</evidence>
<sequence length="649" mass="70819">MASISDETKKDPELAASVSGDAGPVIDSIDRAAEAKLVRKQDLRVLPMVFLMYFFTFLDRTNLGNARIAGMEGDLGLGTYGFNIGACLYYLVYFFADVAAALCVKRFGFVVLPVSCVAFGVVTIGTAFVRNSAGFYLVRLLLGLTESFQFPGLSYVVSRYYRRHEVTARVSFFMLGAAGLAGGFGGILASGLLALERVGSVTSWRVIFLVEGIITVGVGVISLWFFPADPSRTRMFNEEERAMALARIFYDQPAIQEHKEKMTWGLVKRGVFNVNVMVGAWIYICDQITVQGLSIFTATILRLNFPDKSLVQIQLLSSAPPLVGMVVGLLVAYVTMKTRRHGVAIALCAALCVLGYAIWIGSSNPQARFAAIFFNTAGGFSFGVLILGWTLSNAAPDTIKNVANGAVSGLANIGSIVATWSYIQTDAKTGYRIGNSLNTATAISVIIASIGLVVYQKRENKQRAAGGRDYRLDRPEHEVARLGHLHPELNPHRRITSIRPVRPNFHTIGPHKVLLEREIHQLGQEKHAETSKVTDETDQLEEFGDKDFEQDDIHFTISQYQNAAFPFTPSQNYLLPYKMRVSVLTSAIFIALTAAATVPRELDAPVAAPESLAKRCVCVCNESACDGPPCCADGSCSPGECENDIRRRG</sequence>
<evidence type="ECO:0000256" key="2">
    <source>
        <dbReference type="ARBA" id="ARBA00022448"/>
    </source>
</evidence>
<reference evidence="8" key="1">
    <citation type="submission" date="2022-10" db="EMBL/GenBank/DDBJ databases">
        <title>Determination and structural analysis of whole genome sequence of Sarocladium strictum F4-1.</title>
        <authorList>
            <person name="Hu L."/>
            <person name="Jiang Y."/>
        </authorList>
    </citation>
    <scope>NUCLEOTIDE SEQUENCE</scope>
    <source>
        <strain evidence="8">F4-1</strain>
    </source>
</reference>
<comment type="subcellular location">
    <subcellularLocation>
        <location evidence="1">Membrane</location>
        <topology evidence="1">Multi-pass membrane protein</topology>
    </subcellularLocation>
</comment>
<feature type="transmembrane region" description="Helical" evidence="6">
    <location>
        <begin position="435"/>
        <end position="455"/>
    </location>
</feature>
<evidence type="ECO:0000256" key="5">
    <source>
        <dbReference type="ARBA" id="ARBA00023136"/>
    </source>
</evidence>
<feature type="transmembrane region" description="Helical" evidence="6">
    <location>
        <begin position="313"/>
        <end position="335"/>
    </location>
</feature>
<dbReference type="Pfam" id="PF07690">
    <property type="entry name" value="MFS_1"/>
    <property type="match status" value="1"/>
</dbReference>
<dbReference type="AlphaFoldDB" id="A0AA39GI29"/>
<keyword evidence="9" id="KW-1185">Reference proteome</keyword>
<dbReference type="Gene3D" id="1.20.1250.20">
    <property type="entry name" value="MFS general substrate transporter like domains"/>
    <property type="match status" value="2"/>
</dbReference>
<feature type="transmembrane region" description="Helical" evidence="6">
    <location>
        <begin position="402"/>
        <end position="423"/>
    </location>
</feature>
<dbReference type="GO" id="GO:0016020">
    <property type="term" value="C:membrane"/>
    <property type="evidence" value="ECO:0007669"/>
    <property type="project" value="UniProtKB-SubCell"/>
</dbReference>
<dbReference type="InterPro" id="IPR036259">
    <property type="entry name" value="MFS_trans_sf"/>
</dbReference>
<evidence type="ECO:0000313" key="8">
    <source>
        <dbReference type="EMBL" id="KAK0387757.1"/>
    </source>
</evidence>
<evidence type="ECO:0000313" key="9">
    <source>
        <dbReference type="Proteomes" id="UP001175261"/>
    </source>
</evidence>
<proteinExistence type="predicted"/>
<keyword evidence="5 6" id="KW-0472">Membrane</keyword>
<organism evidence="8 9">
    <name type="scientific">Sarocladium strictum</name>
    <name type="common">Black bundle disease fungus</name>
    <name type="synonym">Acremonium strictum</name>
    <dbReference type="NCBI Taxonomy" id="5046"/>
    <lineage>
        <taxon>Eukaryota</taxon>
        <taxon>Fungi</taxon>
        <taxon>Dikarya</taxon>
        <taxon>Ascomycota</taxon>
        <taxon>Pezizomycotina</taxon>
        <taxon>Sordariomycetes</taxon>
        <taxon>Hypocreomycetidae</taxon>
        <taxon>Hypocreales</taxon>
        <taxon>Sarocladiaceae</taxon>
        <taxon>Sarocladium</taxon>
    </lineage>
</organism>
<evidence type="ECO:0000259" key="7">
    <source>
        <dbReference type="PROSITE" id="PS50850"/>
    </source>
</evidence>
<accession>A0AA39GI29</accession>
<dbReference type="PROSITE" id="PS50850">
    <property type="entry name" value="MFS"/>
    <property type="match status" value="1"/>
</dbReference>
<keyword evidence="2" id="KW-0813">Transport</keyword>
<dbReference type="InterPro" id="IPR011701">
    <property type="entry name" value="MFS"/>
</dbReference>
<evidence type="ECO:0000256" key="4">
    <source>
        <dbReference type="ARBA" id="ARBA00022989"/>
    </source>
</evidence>
<dbReference type="SUPFAM" id="SSF103473">
    <property type="entry name" value="MFS general substrate transporter"/>
    <property type="match status" value="1"/>
</dbReference>
<gene>
    <name evidence="8" type="ORF">NLU13_4002</name>
</gene>
<feature type="transmembrane region" description="Helical" evidence="6">
    <location>
        <begin position="75"/>
        <end position="95"/>
    </location>
</feature>
<name>A0AA39GI29_SARSR</name>
<protein>
    <recommendedName>
        <fullName evidence="7">Major facilitator superfamily (MFS) profile domain-containing protein</fullName>
    </recommendedName>
</protein>
<feature type="transmembrane region" description="Helical" evidence="6">
    <location>
        <begin position="45"/>
        <end position="63"/>
    </location>
</feature>
<feature type="transmembrane region" description="Helical" evidence="6">
    <location>
        <begin position="107"/>
        <end position="129"/>
    </location>
</feature>
<dbReference type="PANTHER" id="PTHR43791:SF48">
    <property type="entry name" value="TRANSPORTER, PUTATIVE (AFU_ORTHOLOGUE AFUA_4G01000)-RELATED"/>
    <property type="match status" value="1"/>
</dbReference>
<dbReference type="PANTHER" id="PTHR43791">
    <property type="entry name" value="PERMEASE-RELATED"/>
    <property type="match status" value="1"/>
</dbReference>
<evidence type="ECO:0000256" key="6">
    <source>
        <dbReference type="SAM" id="Phobius"/>
    </source>
</evidence>